<dbReference type="EMBL" id="MLFK01000009">
    <property type="protein sequence ID" value="OIV40698.1"/>
    <property type="molecule type" value="Genomic_DNA"/>
</dbReference>
<name>A0A1J7CM14_FLAJO</name>
<evidence type="ECO:0000313" key="2">
    <source>
        <dbReference type="Proteomes" id="UP000182826"/>
    </source>
</evidence>
<dbReference type="AlphaFoldDB" id="A0A1J7CM14"/>
<evidence type="ECO:0000313" key="1">
    <source>
        <dbReference type="EMBL" id="OIV40698.1"/>
    </source>
</evidence>
<comment type="caution">
    <text evidence="1">The sequence shown here is derived from an EMBL/GenBank/DDBJ whole genome shotgun (WGS) entry which is preliminary data.</text>
</comment>
<proteinExistence type="predicted"/>
<sequence length="142" mass="16805">MWLDSVKILLCSFVFLISLNVLGQSEKLERKNDKKLVGYWKGAEYDKITLVPKIYWTINRDETGKYFIVFTSTKDCEVRVWNESGRWWIDNGKFYKLNSRTGDLTVINYSFTGVNEIFFSEKPSDAKIEENDVFYFENSIDY</sequence>
<reference evidence="1 2" key="1">
    <citation type="submission" date="2016-10" db="EMBL/GenBank/DDBJ databases">
        <title>Draft Genome Sequence of Rhizobacteria Flavobacterium johnsoniae CI04.</title>
        <authorList>
            <person name="Bravo J.I."/>
            <person name="Lozano G.L."/>
            <person name="Handelsman J."/>
        </authorList>
    </citation>
    <scope>NUCLEOTIDE SEQUENCE [LARGE SCALE GENOMIC DNA]</scope>
    <source>
        <strain evidence="1 2">CI04</strain>
    </source>
</reference>
<organism evidence="1 2">
    <name type="scientific">Flavobacterium johnsoniae</name>
    <name type="common">Cytophaga johnsonae</name>
    <dbReference type="NCBI Taxonomy" id="986"/>
    <lineage>
        <taxon>Bacteria</taxon>
        <taxon>Pseudomonadati</taxon>
        <taxon>Bacteroidota</taxon>
        <taxon>Flavobacteriia</taxon>
        <taxon>Flavobacteriales</taxon>
        <taxon>Flavobacteriaceae</taxon>
        <taxon>Flavobacterium</taxon>
    </lineage>
</organism>
<gene>
    <name evidence="1" type="ORF">BKM63_17725</name>
</gene>
<keyword evidence="2" id="KW-1185">Reference proteome</keyword>
<accession>A0A1J7CM14</accession>
<evidence type="ECO:0008006" key="3">
    <source>
        <dbReference type="Google" id="ProtNLM"/>
    </source>
</evidence>
<protein>
    <recommendedName>
        <fullName evidence="3">Lipocalin-like domain-containing protein</fullName>
    </recommendedName>
</protein>
<dbReference type="Proteomes" id="UP000182826">
    <property type="component" value="Unassembled WGS sequence"/>
</dbReference>